<dbReference type="EMBL" id="AP014945">
    <property type="protein sequence ID" value="BAU22811.1"/>
    <property type="molecule type" value="Genomic_DNA"/>
</dbReference>
<dbReference type="OrthoDB" id="7585928at2"/>
<reference evidence="1 2" key="1">
    <citation type="journal article" date="2016" name="Int. J. Syst. Evol. Microbiol.">
        <title>Caldimicrobium thiodismutans sp. nov., a sulfur-disproportionating bacterium isolated from a hot spring, and emended description of the genus Caldimicrobium.</title>
        <authorList>
            <person name="Kojima H."/>
            <person name="Umezawa K."/>
            <person name="Fukui M."/>
        </authorList>
    </citation>
    <scope>NUCLEOTIDE SEQUENCE [LARGE SCALE GENOMIC DNA]</scope>
    <source>
        <strain evidence="1 2">TF1</strain>
    </source>
</reference>
<evidence type="ECO:0000313" key="1">
    <source>
        <dbReference type="EMBL" id="BAU22811.1"/>
    </source>
</evidence>
<proteinExistence type="predicted"/>
<gene>
    <name evidence="1" type="ORF">THC_0415</name>
</gene>
<dbReference type="Proteomes" id="UP000068196">
    <property type="component" value="Chromosome"/>
</dbReference>
<keyword evidence="2" id="KW-1185">Reference proteome</keyword>
<dbReference type="AlphaFoldDB" id="A0A0U4W0X2"/>
<accession>A0A0U4W0X2</accession>
<organism evidence="1 2">
    <name type="scientific">Caldimicrobium thiodismutans</name>
    <dbReference type="NCBI Taxonomy" id="1653476"/>
    <lineage>
        <taxon>Bacteria</taxon>
        <taxon>Pseudomonadati</taxon>
        <taxon>Thermodesulfobacteriota</taxon>
        <taxon>Thermodesulfobacteria</taxon>
        <taxon>Thermodesulfobacteriales</taxon>
        <taxon>Thermodesulfobacteriaceae</taxon>
        <taxon>Caldimicrobium</taxon>
    </lineage>
</organism>
<protein>
    <submittedName>
        <fullName evidence="1">Uncharacterized protein</fullName>
    </submittedName>
</protein>
<dbReference type="KEGG" id="cthi:THC_0415"/>
<name>A0A0U4W0X2_9BACT</name>
<evidence type="ECO:0000313" key="2">
    <source>
        <dbReference type="Proteomes" id="UP000068196"/>
    </source>
</evidence>
<dbReference type="RefSeq" id="WP_068512653.1">
    <property type="nucleotide sequence ID" value="NZ_AP014945.1"/>
</dbReference>
<sequence length="80" mass="9522">MPLQIKNRIVKFIDIVTIEDTETLFNWFLEKKQGKIDMSKCRHIHTAILQLLMIFKPKIEKLPEDNDLKKWIERGGISNE</sequence>
<reference evidence="2" key="2">
    <citation type="journal article" date="2016" name="Int. J. Syst. Evol. Microbiol.">
        <title>Caldimicrobium thiodismutans sp. nov., a sulfur-disproportionating bacterium isolated from a hot spring.</title>
        <authorList>
            <person name="Kojima H."/>
            <person name="Umezawa K."/>
            <person name="Fukui M."/>
        </authorList>
    </citation>
    <scope>NUCLEOTIDE SEQUENCE [LARGE SCALE GENOMIC DNA]</scope>
    <source>
        <strain evidence="2">TF1</strain>
    </source>
</reference>
<dbReference type="STRING" id="1653476.THC_0415"/>